<dbReference type="STRING" id="1349767.GJA_1607"/>
<protein>
    <submittedName>
        <fullName evidence="3">EAL domain protein</fullName>
    </submittedName>
</protein>
<evidence type="ECO:0000313" key="4">
    <source>
        <dbReference type="Proteomes" id="UP000027604"/>
    </source>
</evidence>
<dbReference type="InterPro" id="IPR052340">
    <property type="entry name" value="RNase_Y/CdgJ"/>
</dbReference>
<dbReference type="SUPFAM" id="SSF109604">
    <property type="entry name" value="HD-domain/PDEase-like"/>
    <property type="match status" value="1"/>
</dbReference>
<reference evidence="3 4" key="1">
    <citation type="journal article" date="2015" name="Genome Announc.">
        <title>Genome Sequence of Mushroom Soft-Rot Pathogen Janthinobacterium agaricidamnosum.</title>
        <authorList>
            <person name="Graupner K."/>
            <person name="Lackner G."/>
            <person name="Hertweck C."/>
        </authorList>
    </citation>
    <scope>NUCLEOTIDE SEQUENCE [LARGE SCALE GENOMIC DNA]</scope>
    <source>
        <strain evidence="4">NBRC 102515 / DSM 9628</strain>
    </source>
</reference>
<feature type="domain" description="EAL" evidence="1">
    <location>
        <begin position="1"/>
        <end position="220"/>
    </location>
</feature>
<dbReference type="PANTHER" id="PTHR33525">
    <property type="match status" value="1"/>
</dbReference>
<sequence length="435" mass="47890">MTFDVFPAAPDAPPLFNQFFLARQPILDREQRLVAYELLFRTAQTDHADVSDDMAATAAVIAHASELGMEQVVGQQVAYINVDAAVLHSDFIEFLPHDRVILEILETVRATPEVLVRMRALRRLGFHFALDDVASASDDVQKLLPLVDIVKVDLRQVAPETLDTLASVLAASGKKLLAEKVETLDEFQRCLQLGFEFFQGYYFARPVILTGKKISPSALAILHLLELIQQGADNRELEHCIKHDALIGLNLLRLVNTPAVGAGLRIDTLGQALLVLGRRQLRRWLQILLYVHPGSSQPFATPLLQLATTRGKLLELMTEKLRPGEKLSADIGFTVGIMSLMDALFSMSMNDVVRSVNIDDRVKSALLFRHGDFGGMLRLVEHVEQAECGPGLLSLLDQLQLSAADLNLIQVAAFDWVHGYVAGVAGMDDPAGAVH</sequence>
<dbReference type="Gene3D" id="3.20.20.450">
    <property type="entry name" value="EAL domain"/>
    <property type="match status" value="1"/>
</dbReference>
<dbReference type="InterPro" id="IPR013976">
    <property type="entry name" value="HDOD"/>
</dbReference>
<gene>
    <name evidence="3" type="ORF">GJA_1607</name>
</gene>
<dbReference type="InterPro" id="IPR035919">
    <property type="entry name" value="EAL_sf"/>
</dbReference>
<dbReference type="RefSeq" id="WP_051780418.1">
    <property type="nucleotide sequence ID" value="NZ_BCTH01000009.1"/>
</dbReference>
<keyword evidence="4" id="KW-1185">Reference proteome</keyword>
<organism evidence="3 4">
    <name type="scientific">Janthinobacterium agaricidamnosum NBRC 102515 = DSM 9628</name>
    <dbReference type="NCBI Taxonomy" id="1349767"/>
    <lineage>
        <taxon>Bacteria</taxon>
        <taxon>Pseudomonadati</taxon>
        <taxon>Pseudomonadota</taxon>
        <taxon>Betaproteobacteria</taxon>
        <taxon>Burkholderiales</taxon>
        <taxon>Oxalobacteraceae</taxon>
        <taxon>Janthinobacterium</taxon>
    </lineage>
</organism>
<evidence type="ECO:0000259" key="2">
    <source>
        <dbReference type="PROSITE" id="PS51833"/>
    </source>
</evidence>
<dbReference type="Pfam" id="PF00563">
    <property type="entry name" value="EAL"/>
    <property type="match status" value="1"/>
</dbReference>
<dbReference type="Gene3D" id="1.10.3210.10">
    <property type="entry name" value="Hypothetical protein af1432"/>
    <property type="match status" value="1"/>
</dbReference>
<dbReference type="HOGENOM" id="CLU_044951_1_1_4"/>
<dbReference type="PATRIC" id="fig|1349767.4.peg.3293"/>
<evidence type="ECO:0000313" key="3">
    <source>
        <dbReference type="EMBL" id="CDG82251.1"/>
    </source>
</evidence>
<dbReference type="SUPFAM" id="SSF141868">
    <property type="entry name" value="EAL domain-like"/>
    <property type="match status" value="1"/>
</dbReference>
<name>W0V2Z6_9BURK</name>
<dbReference type="InterPro" id="IPR014408">
    <property type="entry name" value="dGMP_Pdiesterase_EAL/HD-GYP"/>
</dbReference>
<accession>W0V2Z6</accession>
<evidence type="ECO:0000259" key="1">
    <source>
        <dbReference type="PROSITE" id="PS50883"/>
    </source>
</evidence>
<dbReference type="InterPro" id="IPR001633">
    <property type="entry name" value="EAL_dom"/>
</dbReference>
<dbReference type="PIRSF" id="PIRSF003180">
    <property type="entry name" value="DiGMPpdiest_YuxH"/>
    <property type="match status" value="1"/>
</dbReference>
<dbReference type="PROSITE" id="PS50883">
    <property type="entry name" value="EAL"/>
    <property type="match status" value="1"/>
</dbReference>
<dbReference type="AlphaFoldDB" id="W0V2Z6"/>
<dbReference type="Proteomes" id="UP000027604">
    <property type="component" value="Chromosome I"/>
</dbReference>
<dbReference type="eggNOG" id="COG3434">
    <property type="taxonomic scope" value="Bacteria"/>
</dbReference>
<proteinExistence type="predicted"/>
<feature type="domain" description="HDOD" evidence="2">
    <location>
        <begin position="214"/>
        <end position="415"/>
    </location>
</feature>
<dbReference type="PROSITE" id="PS51833">
    <property type="entry name" value="HDOD"/>
    <property type="match status" value="1"/>
</dbReference>
<dbReference type="OrthoDB" id="9804751at2"/>
<dbReference type="PANTHER" id="PTHR33525:SF4">
    <property type="entry name" value="CYCLIC DI-GMP PHOSPHODIESTERASE CDGJ"/>
    <property type="match status" value="1"/>
</dbReference>
<dbReference type="SMART" id="SM00052">
    <property type="entry name" value="EAL"/>
    <property type="match status" value="1"/>
</dbReference>
<dbReference type="EMBL" id="HG322949">
    <property type="protein sequence ID" value="CDG82251.1"/>
    <property type="molecule type" value="Genomic_DNA"/>
</dbReference>
<dbReference type="KEGG" id="jag:GJA_1607"/>
<dbReference type="Pfam" id="PF08668">
    <property type="entry name" value="HDOD"/>
    <property type="match status" value="1"/>
</dbReference>